<feature type="transmembrane region" description="Helical" evidence="1">
    <location>
        <begin position="30"/>
        <end position="50"/>
    </location>
</feature>
<dbReference type="OrthoDB" id="5185904at2"/>
<gene>
    <name evidence="2" type="ORF">FB566_0164</name>
</gene>
<proteinExistence type="predicted"/>
<reference evidence="2 3" key="1">
    <citation type="submission" date="2019-06" db="EMBL/GenBank/DDBJ databases">
        <title>Sequencing the genomes of 1000 actinobacteria strains.</title>
        <authorList>
            <person name="Klenk H.-P."/>
        </authorList>
    </citation>
    <scope>NUCLEOTIDE SEQUENCE [LARGE SCALE GENOMIC DNA]</scope>
    <source>
        <strain evidence="2 3">DSM 45928</strain>
    </source>
</reference>
<keyword evidence="1" id="KW-1133">Transmembrane helix</keyword>
<dbReference type="AlphaFoldDB" id="A0A543AQ44"/>
<dbReference type="RefSeq" id="WP_142033961.1">
    <property type="nucleotide sequence ID" value="NZ_JBHTGS010000002.1"/>
</dbReference>
<sequence length="183" mass="19427">MNRRNPPGSRVGQVRAELIRQYRRLRRLRLATIGVVAAALVAMVGLGLGADRWTTDPGYRVLDELAVAPLIADSARDSADGNRWCIGQCRVRERVWSAGATVADTEAAVTAALSARGWRPSGRDCAPDSPDVARICVQREEFLMDVWIGPAGCDTSGCATSTVLAMVRPSTRPAPGSGAIGGL</sequence>
<keyword evidence="3" id="KW-1185">Reference proteome</keyword>
<evidence type="ECO:0000256" key="1">
    <source>
        <dbReference type="SAM" id="Phobius"/>
    </source>
</evidence>
<accession>A0A543AQ44</accession>
<organism evidence="2 3">
    <name type="scientific">Stackebrandtia endophytica</name>
    <dbReference type="NCBI Taxonomy" id="1496996"/>
    <lineage>
        <taxon>Bacteria</taxon>
        <taxon>Bacillati</taxon>
        <taxon>Actinomycetota</taxon>
        <taxon>Actinomycetes</taxon>
        <taxon>Glycomycetales</taxon>
        <taxon>Glycomycetaceae</taxon>
        <taxon>Stackebrandtia</taxon>
    </lineage>
</organism>
<evidence type="ECO:0000313" key="3">
    <source>
        <dbReference type="Proteomes" id="UP000317043"/>
    </source>
</evidence>
<evidence type="ECO:0000313" key="2">
    <source>
        <dbReference type="EMBL" id="TQL74678.1"/>
    </source>
</evidence>
<dbReference type="Proteomes" id="UP000317043">
    <property type="component" value="Unassembled WGS sequence"/>
</dbReference>
<protein>
    <submittedName>
        <fullName evidence="2">Uncharacterized protein</fullName>
    </submittedName>
</protein>
<dbReference type="InParanoid" id="A0A543AQ44"/>
<comment type="caution">
    <text evidence="2">The sequence shown here is derived from an EMBL/GenBank/DDBJ whole genome shotgun (WGS) entry which is preliminary data.</text>
</comment>
<dbReference type="EMBL" id="VFOW01000001">
    <property type="protein sequence ID" value="TQL74678.1"/>
    <property type="molecule type" value="Genomic_DNA"/>
</dbReference>
<name>A0A543AQ44_9ACTN</name>
<keyword evidence="1" id="KW-0812">Transmembrane</keyword>
<keyword evidence="1" id="KW-0472">Membrane</keyword>